<feature type="transmembrane region" description="Helical" evidence="2">
    <location>
        <begin position="130"/>
        <end position="150"/>
    </location>
</feature>
<dbReference type="RefSeq" id="WP_092565248.1">
    <property type="nucleotide sequence ID" value="NZ_FNQV01000011.1"/>
</dbReference>
<feature type="compositionally biased region" description="Basic and acidic residues" evidence="1">
    <location>
        <begin position="1"/>
        <end position="21"/>
    </location>
</feature>
<proteinExistence type="predicted"/>
<keyword evidence="4" id="KW-1185">Reference proteome</keyword>
<evidence type="ECO:0000313" key="4">
    <source>
        <dbReference type="Proteomes" id="UP000199288"/>
    </source>
</evidence>
<feature type="transmembrane region" description="Helical" evidence="2">
    <location>
        <begin position="44"/>
        <end position="63"/>
    </location>
</feature>
<evidence type="ECO:0000313" key="3">
    <source>
        <dbReference type="EMBL" id="SEA55565.1"/>
    </source>
</evidence>
<accession>A0A1H4C536</accession>
<dbReference type="OrthoDB" id="3698172at2"/>
<organism evidence="3 4">
    <name type="scientific">Bowdeniella nasicola</name>
    <dbReference type="NCBI Taxonomy" id="208480"/>
    <lineage>
        <taxon>Bacteria</taxon>
        <taxon>Bacillati</taxon>
        <taxon>Actinomycetota</taxon>
        <taxon>Actinomycetes</taxon>
        <taxon>Actinomycetales</taxon>
        <taxon>Actinomycetaceae</taxon>
        <taxon>Bowdeniella</taxon>
    </lineage>
</organism>
<protein>
    <recommendedName>
        <fullName evidence="5">DUF3054 domain-containing protein</fullName>
    </recommendedName>
</protein>
<dbReference type="EMBL" id="FNQV01000011">
    <property type="protein sequence ID" value="SEA55565.1"/>
    <property type="molecule type" value="Genomic_DNA"/>
</dbReference>
<keyword evidence="2" id="KW-0472">Membrane</keyword>
<name>A0A1H4C536_9ACTO</name>
<evidence type="ECO:0008006" key="5">
    <source>
        <dbReference type="Google" id="ProtNLM"/>
    </source>
</evidence>
<keyword evidence="2" id="KW-0812">Transmembrane</keyword>
<keyword evidence="2" id="KW-1133">Transmembrane helix</keyword>
<dbReference type="Pfam" id="PF11255">
    <property type="entry name" value="DUF3054"/>
    <property type="match status" value="1"/>
</dbReference>
<feature type="region of interest" description="Disordered" evidence="1">
    <location>
        <begin position="1"/>
        <end position="35"/>
    </location>
</feature>
<evidence type="ECO:0000256" key="2">
    <source>
        <dbReference type="SAM" id="Phobius"/>
    </source>
</evidence>
<sequence length="163" mass="17253">MAHPDSMDDAHLPDSDPDRLIDASNVDEPDDGPRPLGASSDPTLLYALLFDTLAVVALAVIGRASHSESLGLGDILSTAMPFLAGTYMTHLLVVRYFHPMAVASSGIAVAAGTWLVGMLGRLFLGQTNAPAFMAVSGAFLAVTIIGWRLARALLRKRGDDSRH</sequence>
<feature type="transmembrane region" description="Helical" evidence="2">
    <location>
        <begin position="75"/>
        <end position="94"/>
    </location>
</feature>
<dbReference type="AlphaFoldDB" id="A0A1H4C536"/>
<dbReference type="Proteomes" id="UP000199288">
    <property type="component" value="Unassembled WGS sequence"/>
</dbReference>
<gene>
    <name evidence="3" type="ORF">SAMN02910418_01880</name>
</gene>
<evidence type="ECO:0000256" key="1">
    <source>
        <dbReference type="SAM" id="MobiDB-lite"/>
    </source>
</evidence>
<dbReference type="InterPro" id="IPR021414">
    <property type="entry name" value="DUF3054"/>
</dbReference>
<reference evidence="4" key="1">
    <citation type="submission" date="2016-10" db="EMBL/GenBank/DDBJ databases">
        <authorList>
            <person name="Varghese N."/>
            <person name="Submissions S."/>
        </authorList>
    </citation>
    <scope>NUCLEOTIDE SEQUENCE [LARGE SCALE GENOMIC DNA]</scope>
    <source>
        <strain evidence="4">KPR-1</strain>
    </source>
</reference>
<feature type="transmembrane region" description="Helical" evidence="2">
    <location>
        <begin position="101"/>
        <end position="124"/>
    </location>
</feature>